<organism evidence="1 2">
    <name type="scientific">Hyaloscypha bicolor E</name>
    <dbReference type="NCBI Taxonomy" id="1095630"/>
    <lineage>
        <taxon>Eukaryota</taxon>
        <taxon>Fungi</taxon>
        <taxon>Dikarya</taxon>
        <taxon>Ascomycota</taxon>
        <taxon>Pezizomycotina</taxon>
        <taxon>Leotiomycetes</taxon>
        <taxon>Helotiales</taxon>
        <taxon>Hyaloscyphaceae</taxon>
        <taxon>Hyaloscypha</taxon>
        <taxon>Hyaloscypha bicolor</taxon>
    </lineage>
</organism>
<accession>A0A2J6TC08</accession>
<dbReference type="RefSeq" id="XP_024737471.1">
    <property type="nucleotide sequence ID" value="XM_024880189.1"/>
</dbReference>
<name>A0A2J6TC08_9HELO</name>
<sequence>MYPANTFIAPTPTFKATFPTLLAMPAASFVVADPAPVTLGLAEEAPTGVASPFIT</sequence>
<reference evidence="1 2" key="1">
    <citation type="submission" date="2016-04" db="EMBL/GenBank/DDBJ databases">
        <title>A degradative enzymes factory behind the ericoid mycorrhizal symbiosis.</title>
        <authorList>
            <consortium name="DOE Joint Genome Institute"/>
            <person name="Martino E."/>
            <person name="Morin E."/>
            <person name="Grelet G."/>
            <person name="Kuo A."/>
            <person name="Kohler A."/>
            <person name="Daghino S."/>
            <person name="Barry K."/>
            <person name="Choi C."/>
            <person name="Cichocki N."/>
            <person name="Clum A."/>
            <person name="Copeland A."/>
            <person name="Hainaut M."/>
            <person name="Haridas S."/>
            <person name="Labutti K."/>
            <person name="Lindquist E."/>
            <person name="Lipzen A."/>
            <person name="Khouja H.-R."/>
            <person name="Murat C."/>
            <person name="Ohm R."/>
            <person name="Olson A."/>
            <person name="Spatafora J."/>
            <person name="Veneault-Fourrey C."/>
            <person name="Henrissat B."/>
            <person name="Grigoriev I."/>
            <person name="Martin F."/>
            <person name="Perotto S."/>
        </authorList>
    </citation>
    <scope>NUCLEOTIDE SEQUENCE [LARGE SCALE GENOMIC DNA]</scope>
    <source>
        <strain evidence="1 2">E</strain>
    </source>
</reference>
<evidence type="ECO:0000313" key="1">
    <source>
        <dbReference type="EMBL" id="PMD60567.1"/>
    </source>
</evidence>
<gene>
    <name evidence="1" type="ORF">K444DRAFT_612699</name>
</gene>
<dbReference type="InParanoid" id="A0A2J6TC08"/>
<dbReference type="GeneID" id="36588266"/>
<dbReference type="AlphaFoldDB" id="A0A2J6TC08"/>
<evidence type="ECO:0000313" key="2">
    <source>
        <dbReference type="Proteomes" id="UP000235371"/>
    </source>
</evidence>
<protein>
    <submittedName>
        <fullName evidence="1">Uncharacterized protein</fullName>
    </submittedName>
</protein>
<proteinExistence type="predicted"/>
<keyword evidence="2" id="KW-1185">Reference proteome</keyword>
<dbReference type="EMBL" id="KZ613790">
    <property type="protein sequence ID" value="PMD60567.1"/>
    <property type="molecule type" value="Genomic_DNA"/>
</dbReference>
<dbReference type="Proteomes" id="UP000235371">
    <property type="component" value="Unassembled WGS sequence"/>
</dbReference>